<reference evidence="7" key="1">
    <citation type="submission" date="2023-08" db="EMBL/GenBank/DDBJ databases">
        <title>Black Yeasts Isolated from many extreme environments.</title>
        <authorList>
            <person name="Coleine C."/>
            <person name="Stajich J.E."/>
            <person name="Selbmann L."/>
        </authorList>
    </citation>
    <scope>NUCLEOTIDE SEQUENCE</scope>
    <source>
        <strain evidence="7">CCFEE 5810</strain>
    </source>
</reference>
<feature type="transmembrane region" description="Helical" evidence="5">
    <location>
        <begin position="411"/>
        <end position="430"/>
    </location>
</feature>
<keyword evidence="5" id="KW-1133">Transmembrane helix</keyword>
<proteinExistence type="predicted"/>
<keyword evidence="2" id="KW-0274">FAD</keyword>
<dbReference type="InterPro" id="IPR002938">
    <property type="entry name" value="FAD-bd"/>
</dbReference>
<dbReference type="Proteomes" id="UP001310594">
    <property type="component" value="Unassembled WGS sequence"/>
</dbReference>
<dbReference type="Gene3D" id="3.50.50.60">
    <property type="entry name" value="FAD/NAD(P)-binding domain"/>
    <property type="match status" value="1"/>
</dbReference>
<evidence type="ECO:0000256" key="2">
    <source>
        <dbReference type="ARBA" id="ARBA00022827"/>
    </source>
</evidence>
<sequence length="434" mass="47812">MPLKIAIVGAGPAGCCLARLLHVKNPDIQTTIFESEGAINFRSQGGTLDLHVKSGQLALREAGLFDEFQKFARYDGEALQIADKNFLRYVAFSGGSGKSTSTGRPEIDRPVLREILYRSLPEGAVQWNKKLKEVKHEGDELKLCFADGSVAHGYDLIVGADGAWSKTRSLISDAKPFHSGVGGHQMSISDAKKRYPALSDAVRRGSLFSWSDGKGIFAQQMGDGSLSIGTWSAHSSDWQQTIGYDVKDPKAVKEACKQEYAGWHPTLRAFVQEADDDSIYPRDLAMLPIGHRWDHVPGVTVIGDAAHVMTPFAGEGVNLALSDCVNLAEAIVSAAATIPENANDNPNNTTSQAAAGTPLDIKVRAFEEDMFKRATMYQQQTYDMMGFMFFQPGSPRTNIERYILRVGEDELGYWLTMLATPLVYAWYFVFRLIW</sequence>
<dbReference type="PANTHER" id="PTHR46972">
    <property type="entry name" value="MONOOXYGENASE ASQM-RELATED"/>
    <property type="match status" value="1"/>
</dbReference>
<evidence type="ECO:0000259" key="6">
    <source>
        <dbReference type="Pfam" id="PF01494"/>
    </source>
</evidence>
<evidence type="ECO:0000256" key="4">
    <source>
        <dbReference type="ARBA" id="ARBA00023033"/>
    </source>
</evidence>
<accession>A0AAN7ZYF4</accession>
<dbReference type="PANTHER" id="PTHR46972:SF1">
    <property type="entry name" value="FAD DEPENDENT OXIDOREDUCTASE DOMAIN-CONTAINING PROTEIN"/>
    <property type="match status" value="1"/>
</dbReference>
<protein>
    <recommendedName>
        <fullName evidence="6">FAD-binding domain-containing protein</fullName>
    </recommendedName>
</protein>
<dbReference type="PRINTS" id="PR00420">
    <property type="entry name" value="RNGMNOXGNASE"/>
</dbReference>
<dbReference type="InterPro" id="IPR036188">
    <property type="entry name" value="FAD/NAD-bd_sf"/>
</dbReference>
<keyword evidence="5" id="KW-0472">Membrane</keyword>
<comment type="caution">
    <text evidence="7">The sequence shown here is derived from an EMBL/GenBank/DDBJ whole genome shotgun (WGS) entry which is preliminary data.</text>
</comment>
<dbReference type="GO" id="GO:0071949">
    <property type="term" value="F:FAD binding"/>
    <property type="evidence" value="ECO:0007669"/>
    <property type="project" value="InterPro"/>
</dbReference>
<evidence type="ECO:0000256" key="5">
    <source>
        <dbReference type="SAM" id="Phobius"/>
    </source>
</evidence>
<evidence type="ECO:0000313" key="7">
    <source>
        <dbReference type="EMBL" id="KAK5695368.1"/>
    </source>
</evidence>
<dbReference type="AlphaFoldDB" id="A0AAN7ZYF4"/>
<name>A0AAN7ZYF4_9PEZI</name>
<keyword evidence="5" id="KW-0812">Transmembrane</keyword>
<evidence type="ECO:0000256" key="1">
    <source>
        <dbReference type="ARBA" id="ARBA00022630"/>
    </source>
</evidence>
<keyword evidence="1" id="KW-0285">Flavoprotein</keyword>
<keyword evidence="3" id="KW-0560">Oxidoreductase</keyword>
<dbReference type="GO" id="GO:0004497">
    <property type="term" value="F:monooxygenase activity"/>
    <property type="evidence" value="ECO:0007669"/>
    <property type="project" value="UniProtKB-KW"/>
</dbReference>
<gene>
    <name evidence="7" type="ORF">LTR97_008874</name>
</gene>
<evidence type="ECO:0000313" key="8">
    <source>
        <dbReference type="Proteomes" id="UP001310594"/>
    </source>
</evidence>
<evidence type="ECO:0000256" key="3">
    <source>
        <dbReference type="ARBA" id="ARBA00023002"/>
    </source>
</evidence>
<organism evidence="7 8">
    <name type="scientific">Elasticomyces elasticus</name>
    <dbReference type="NCBI Taxonomy" id="574655"/>
    <lineage>
        <taxon>Eukaryota</taxon>
        <taxon>Fungi</taxon>
        <taxon>Dikarya</taxon>
        <taxon>Ascomycota</taxon>
        <taxon>Pezizomycotina</taxon>
        <taxon>Dothideomycetes</taxon>
        <taxon>Dothideomycetidae</taxon>
        <taxon>Mycosphaerellales</taxon>
        <taxon>Teratosphaeriaceae</taxon>
        <taxon>Elasticomyces</taxon>
    </lineage>
</organism>
<dbReference type="Pfam" id="PF01494">
    <property type="entry name" value="FAD_binding_3"/>
    <property type="match status" value="1"/>
</dbReference>
<dbReference type="EMBL" id="JAVRQU010000014">
    <property type="protein sequence ID" value="KAK5695368.1"/>
    <property type="molecule type" value="Genomic_DNA"/>
</dbReference>
<dbReference type="SUPFAM" id="SSF51905">
    <property type="entry name" value="FAD/NAD(P)-binding domain"/>
    <property type="match status" value="1"/>
</dbReference>
<keyword evidence="4" id="KW-0503">Monooxygenase</keyword>
<feature type="domain" description="FAD-binding" evidence="6">
    <location>
        <begin position="4"/>
        <end position="332"/>
    </location>
</feature>